<comment type="caution">
    <text evidence="1">The sequence shown here is derived from an EMBL/GenBank/DDBJ whole genome shotgun (WGS) entry which is preliminary data.</text>
</comment>
<dbReference type="Proteomes" id="UP000036923">
    <property type="component" value="Unassembled WGS sequence"/>
</dbReference>
<dbReference type="AlphaFoldDB" id="A0A0L6JKC1"/>
<dbReference type="EMBL" id="LGTC01000001">
    <property type="protein sequence ID" value="KNY26214.1"/>
    <property type="molecule type" value="Genomic_DNA"/>
</dbReference>
<dbReference type="OrthoDB" id="2087425at2"/>
<organism evidence="1 2">
    <name type="scientific">Pseudobacteroides cellulosolvens ATCC 35603 = DSM 2933</name>
    <dbReference type="NCBI Taxonomy" id="398512"/>
    <lineage>
        <taxon>Bacteria</taxon>
        <taxon>Bacillati</taxon>
        <taxon>Bacillota</taxon>
        <taxon>Clostridia</taxon>
        <taxon>Eubacteriales</taxon>
        <taxon>Oscillospiraceae</taxon>
        <taxon>Pseudobacteroides</taxon>
    </lineage>
</organism>
<dbReference type="STRING" id="398512.Bccel_1476"/>
<name>A0A0L6JKC1_9FIRM</name>
<evidence type="ECO:0000313" key="1">
    <source>
        <dbReference type="EMBL" id="KNY26214.1"/>
    </source>
</evidence>
<gene>
    <name evidence="1" type="ORF">Bccel_1476</name>
</gene>
<dbReference type="RefSeq" id="WP_036942205.1">
    <property type="nucleotide sequence ID" value="NZ_JQKC01000018.1"/>
</dbReference>
<dbReference type="eggNOG" id="ENOG5032KF1">
    <property type="taxonomic scope" value="Bacteria"/>
</dbReference>
<reference evidence="2" key="1">
    <citation type="submission" date="2015-07" db="EMBL/GenBank/DDBJ databases">
        <title>Near-Complete Genome Sequence of the Cellulolytic Bacterium Bacteroides (Pseudobacteroides) cellulosolvens ATCC 35603.</title>
        <authorList>
            <person name="Dassa B."/>
            <person name="Utturkar S.M."/>
            <person name="Klingeman D.M."/>
            <person name="Hurt R.A."/>
            <person name="Keller M."/>
            <person name="Xu J."/>
            <person name="Reddy Y.H.K."/>
            <person name="Borovok I."/>
            <person name="Grinberg I.R."/>
            <person name="Lamed R."/>
            <person name="Zhivin O."/>
            <person name="Bayer E.A."/>
            <person name="Brown S.D."/>
        </authorList>
    </citation>
    <scope>NUCLEOTIDE SEQUENCE [LARGE SCALE GENOMIC DNA]</scope>
    <source>
        <strain evidence="2">DSM 2933</strain>
    </source>
</reference>
<evidence type="ECO:0000313" key="2">
    <source>
        <dbReference type="Proteomes" id="UP000036923"/>
    </source>
</evidence>
<sequence length="62" mass="6943">MANKKINKIDDEIVAVISAAIAQMDTREGYRLVVRNIARVPTTSPAWSTMGRTERLARKLNT</sequence>
<accession>A0A0L6JKC1</accession>
<proteinExistence type="predicted"/>
<keyword evidence="2" id="KW-1185">Reference proteome</keyword>
<protein>
    <submittedName>
        <fullName evidence="1">Uncharacterized protein</fullName>
    </submittedName>
</protein>